<dbReference type="InterPro" id="IPR034603">
    <property type="entry name" value="Dipeptide_epimerase"/>
</dbReference>
<dbReference type="Gene3D" id="3.20.20.120">
    <property type="entry name" value="Enolase-like C-terminal domain"/>
    <property type="match status" value="1"/>
</dbReference>
<dbReference type="InterPro" id="IPR013341">
    <property type="entry name" value="Mandelate_racemase_N_dom"/>
</dbReference>
<feature type="region of interest" description="Disordered" evidence="8">
    <location>
        <begin position="1"/>
        <end position="31"/>
    </location>
</feature>
<dbReference type="GO" id="GO:0046872">
    <property type="term" value="F:metal ion binding"/>
    <property type="evidence" value="ECO:0007669"/>
    <property type="project" value="UniProtKB-KW"/>
</dbReference>
<evidence type="ECO:0000256" key="7">
    <source>
        <dbReference type="RuleBase" id="RU366006"/>
    </source>
</evidence>
<dbReference type="CDD" id="cd03319">
    <property type="entry name" value="L-Ala-DL-Glu_epimerase"/>
    <property type="match status" value="1"/>
</dbReference>
<dbReference type="InterPro" id="IPR029017">
    <property type="entry name" value="Enolase-like_N"/>
</dbReference>
<evidence type="ECO:0000256" key="1">
    <source>
        <dbReference type="ARBA" id="ARBA00008031"/>
    </source>
</evidence>
<organism evidence="10 11">
    <name type="scientific">Luteimonas marina</name>
    <dbReference type="NCBI Taxonomy" id="488485"/>
    <lineage>
        <taxon>Bacteria</taxon>
        <taxon>Pseudomonadati</taxon>
        <taxon>Pseudomonadota</taxon>
        <taxon>Gammaproteobacteria</taxon>
        <taxon>Lysobacterales</taxon>
        <taxon>Lysobacteraceae</taxon>
        <taxon>Luteimonas</taxon>
    </lineage>
</organism>
<dbReference type="EMBL" id="VOHK01000007">
    <property type="protein sequence ID" value="TWT18129.1"/>
    <property type="molecule type" value="Genomic_DNA"/>
</dbReference>
<evidence type="ECO:0000256" key="5">
    <source>
        <dbReference type="PIRSR" id="PIRSR634603-1"/>
    </source>
</evidence>
<feature type="binding site" evidence="6">
    <location>
        <position position="211"/>
    </location>
    <ligand>
        <name>Mg(2+)</name>
        <dbReference type="ChEBI" id="CHEBI:18420"/>
    </ligand>
</feature>
<dbReference type="InterPro" id="IPR036849">
    <property type="entry name" value="Enolase-like_C_sf"/>
</dbReference>
<keyword evidence="4 7" id="KW-0413">Isomerase</keyword>
<dbReference type="GO" id="GO:0006518">
    <property type="term" value="P:peptide metabolic process"/>
    <property type="evidence" value="ECO:0007669"/>
    <property type="project" value="UniProtKB-ARBA"/>
</dbReference>
<feature type="binding site" evidence="6">
    <location>
        <position position="260"/>
    </location>
    <ligand>
        <name>Mg(2+)</name>
        <dbReference type="ChEBI" id="CHEBI:18420"/>
    </ligand>
</feature>
<dbReference type="SMART" id="SM00922">
    <property type="entry name" value="MR_MLE"/>
    <property type="match status" value="1"/>
</dbReference>
<dbReference type="EC" id="5.1.1.-" evidence="7"/>
<dbReference type="SUPFAM" id="SSF54826">
    <property type="entry name" value="Enolase N-terminal domain-like"/>
    <property type="match status" value="1"/>
</dbReference>
<dbReference type="PANTHER" id="PTHR48073">
    <property type="entry name" value="O-SUCCINYLBENZOATE SYNTHASE-RELATED"/>
    <property type="match status" value="1"/>
</dbReference>
<evidence type="ECO:0000313" key="11">
    <source>
        <dbReference type="Proteomes" id="UP000319980"/>
    </source>
</evidence>
<comment type="caution">
    <text evidence="10">The sequence shown here is derived from an EMBL/GenBank/DDBJ whole genome shotgun (WGS) entry which is preliminary data.</text>
</comment>
<gene>
    <name evidence="10" type="ORF">FQY83_15405</name>
</gene>
<dbReference type="SFLD" id="SFLDS00001">
    <property type="entry name" value="Enolase"/>
    <property type="match status" value="1"/>
</dbReference>
<dbReference type="PROSITE" id="PS00909">
    <property type="entry name" value="MR_MLE_2"/>
    <property type="match status" value="1"/>
</dbReference>
<feature type="domain" description="Mandelate racemase/muconate lactonizing enzyme C-terminal" evidence="9">
    <location>
        <begin position="165"/>
        <end position="258"/>
    </location>
</feature>
<dbReference type="AlphaFoldDB" id="A0A5C5TX39"/>
<evidence type="ECO:0000256" key="2">
    <source>
        <dbReference type="ARBA" id="ARBA00022723"/>
    </source>
</evidence>
<evidence type="ECO:0000256" key="6">
    <source>
        <dbReference type="PIRSR" id="PIRSR634603-3"/>
    </source>
</evidence>
<reference evidence="10 11" key="1">
    <citation type="journal article" date="2008" name="Int. J. Syst. Evol. Microbiol.">
        <title>Luteimonas marina sp. nov., isolated from seawater.</title>
        <authorList>
            <person name="Baik K.S."/>
            <person name="Park S.C."/>
            <person name="Kim M.S."/>
            <person name="Kim E.M."/>
            <person name="Park C."/>
            <person name="Chun J."/>
            <person name="Seong C.N."/>
        </authorList>
    </citation>
    <scope>NUCLEOTIDE SEQUENCE [LARGE SCALE GENOMIC DNA]</scope>
    <source>
        <strain evidence="10 11">FR1330</strain>
    </source>
</reference>
<dbReference type="GO" id="GO:0009063">
    <property type="term" value="P:amino acid catabolic process"/>
    <property type="evidence" value="ECO:0007669"/>
    <property type="project" value="InterPro"/>
</dbReference>
<protein>
    <recommendedName>
        <fullName evidence="7">Dipeptide epimerase</fullName>
        <ecNumber evidence="7">5.1.1.-</ecNumber>
    </recommendedName>
</protein>
<dbReference type="InterPro" id="IPR029065">
    <property type="entry name" value="Enolase_C-like"/>
</dbReference>
<evidence type="ECO:0000259" key="9">
    <source>
        <dbReference type="SMART" id="SM00922"/>
    </source>
</evidence>
<keyword evidence="2 6" id="KW-0479">Metal-binding</keyword>
<keyword evidence="3 6" id="KW-0460">Magnesium</keyword>
<accession>A0A5C5TX39</accession>
<name>A0A5C5TX39_9GAMM</name>
<dbReference type="Pfam" id="PF13378">
    <property type="entry name" value="MR_MLE_C"/>
    <property type="match status" value="1"/>
</dbReference>
<dbReference type="SFLD" id="SFLDG00180">
    <property type="entry name" value="muconate_cycloisomerase"/>
    <property type="match status" value="1"/>
</dbReference>
<dbReference type="InterPro" id="IPR013342">
    <property type="entry name" value="Mandelate_racemase_C"/>
</dbReference>
<evidence type="ECO:0000313" key="10">
    <source>
        <dbReference type="EMBL" id="TWT18129.1"/>
    </source>
</evidence>
<feature type="active site" description="Proton acceptor; specific for (R)-substrate epimerization" evidence="5">
    <location>
        <position position="184"/>
    </location>
</feature>
<evidence type="ECO:0000256" key="4">
    <source>
        <dbReference type="ARBA" id="ARBA00023235"/>
    </source>
</evidence>
<dbReference type="Gene3D" id="3.30.390.10">
    <property type="entry name" value="Enolase-like, N-terminal domain"/>
    <property type="match status" value="1"/>
</dbReference>
<dbReference type="InterPro" id="IPR018110">
    <property type="entry name" value="Mandel_Rmase/mucon_lact_enz_CS"/>
</dbReference>
<dbReference type="PANTHER" id="PTHR48073:SF2">
    <property type="entry name" value="O-SUCCINYLBENZOATE SYNTHASE"/>
    <property type="match status" value="1"/>
</dbReference>
<feature type="binding site" evidence="6">
    <location>
        <position position="237"/>
    </location>
    <ligand>
        <name>Mg(2+)</name>
        <dbReference type="ChEBI" id="CHEBI:18420"/>
    </ligand>
</feature>
<keyword evidence="11" id="KW-1185">Reference proteome</keyword>
<dbReference type="Proteomes" id="UP000319980">
    <property type="component" value="Unassembled WGS sequence"/>
</dbReference>
<dbReference type="GO" id="GO:0016855">
    <property type="term" value="F:racemase and epimerase activity, acting on amino acids and derivatives"/>
    <property type="evidence" value="ECO:0007669"/>
    <property type="project" value="UniProtKB-UniRule"/>
</dbReference>
<dbReference type="Pfam" id="PF02746">
    <property type="entry name" value="MR_MLE_N"/>
    <property type="match status" value="1"/>
</dbReference>
<feature type="active site" description="Proton acceptor; specific for (S)-substrate epimerization" evidence="5">
    <location>
        <position position="282"/>
    </location>
</feature>
<sequence>MRGRDHAAPDPLLRGQNNDRRRPSSIVHPGAREAVPITLELHNEPLPMAAPFRIAGHVFTAMPATVVTLRDGAHVGRGEAAGVYYNDDHPDTMLATLEALRPRIEAGLDRDTLRALLPAGGARNALDAALWELESQRTGVPVWKLAGLDGVRPLLTTFTVGADDPAVMAGHAAAYTQARALKLKLTGEPELDAARVRAVRARCPEAWIGVDANQGYSADRLPSLLAVLVEAGVSLLEQPCARGREDELDGIEREVPFAADESILDLAELEARHRHFDVVNIKLDKCGGLTEGLLMAKRARELGKRVMVGNMCGTSLAAAPAFVLGQCCDVVDLDGPIFLARDRSPSVRYEDGHVFCGDEVWGPKAAP</sequence>
<evidence type="ECO:0000256" key="8">
    <source>
        <dbReference type="SAM" id="MobiDB-lite"/>
    </source>
</evidence>
<comment type="similarity">
    <text evidence="1 7">Belongs to the mandelate racemase/muconate lactonizing enzyme family.</text>
</comment>
<dbReference type="OrthoDB" id="9782675at2"/>
<comment type="cofactor">
    <cofactor evidence="6 7">
        <name>Mg(2+)</name>
        <dbReference type="ChEBI" id="CHEBI:18420"/>
    </cofactor>
    <text evidence="6 7">Binds 1 Mg(2+) ion per subunit.</text>
</comment>
<evidence type="ECO:0000256" key="3">
    <source>
        <dbReference type="ARBA" id="ARBA00022842"/>
    </source>
</evidence>
<dbReference type="SUPFAM" id="SSF51604">
    <property type="entry name" value="Enolase C-terminal domain-like"/>
    <property type="match status" value="1"/>
</dbReference>
<proteinExistence type="inferred from homology"/>